<dbReference type="EMBL" id="PDOB01000015">
    <property type="protein sequence ID" value="PIL39665.1"/>
    <property type="molecule type" value="Genomic_DNA"/>
</dbReference>
<evidence type="ECO:0008006" key="4">
    <source>
        <dbReference type="Google" id="ProtNLM"/>
    </source>
</evidence>
<comment type="caution">
    <text evidence="2">The sequence shown here is derived from an EMBL/GenBank/DDBJ whole genome shotgun (WGS) entry which is preliminary data.</text>
</comment>
<keyword evidence="3" id="KW-1185">Reference proteome</keyword>
<evidence type="ECO:0000313" key="2">
    <source>
        <dbReference type="EMBL" id="PIL39665.1"/>
    </source>
</evidence>
<dbReference type="Pfam" id="PF11306">
    <property type="entry name" value="DUF3108"/>
    <property type="match status" value="1"/>
</dbReference>
<dbReference type="OrthoDB" id="8526020at2"/>
<sequence length="253" mass="27906">MRSQLINHLAGGLIVAIALAATAPGAGAAEHVAIKRPVDLPPSADLSYTIEARQKGFSIGGEALVSWRLSGAAYTLRADTRAKLFGSIVESRSEGVIDSFGIAPVQFYEKRLRKEPWTTTFDRAGKTISFTEDKQTYPIKGGEQDRTSVSWQLVGVARAAPEKFIPGSEWTFFVAGRRDAEPWTFKVVKRENVRTGLGPVAALHLVKLPPPDSKGQTLDIWLAPSHEWYPVRLRFSDSDDEFIDQTLDKIVKK</sequence>
<feature type="chain" id="PRO_5013923551" description="DUF3108 domain-containing protein" evidence="1">
    <location>
        <begin position="29"/>
        <end position="253"/>
    </location>
</feature>
<keyword evidence="1" id="KW-0732">Signal</keyword>
<evidence type="ECO:0000313" key="3">
    <source>
        <dbReference type="Proteomes" id="UP000228593"/>
    </source>
</evidence>
<protein>
    <recommendedName>
        <fullName evidence="4">DUF3108 domain-containing protein</fullName>
    </recommendedName>
</protein>
<gene>
    <name evidence="2" type="ORF">CR103_11225</name>
</gene>
<evidence type="ECO:0000256" key="1">
    <source>
        <dbReference type="SAM" id="SignalP"/>
    </source>
</evidence>
<dbReference type="InterPro" id="IPR021457">
    <property type="entry name" value="DUF3108"/>
</dbReference>
<feature type="signal peptide" evidence="1">
    <location>
        <begin position="1"/>
        <end position="28"/>
    </location>
</feature>
<accession>A0A2G8T0U2</accession>
<name>A0A2G8T0U2_9BURK</name>
<dbReference type="AlphaFoldDB" id="A0A2G8T0U2"/>
<dbReference type="RefSeq" id="WP_099916081.1">
    <property type="nucleotide sequence ID" value="NZ_BMHS01000022.1"/>
</dbReference>
<organism evidence="2 3">
    <name type="scientific">Massilia psychrophila</name>
    <dbReference type="NCBI Taxonomy" id="1603353"/>
    <lineage>
        <taxon>Bacteria</taxon>
        <taxon>Pseudomonadati</taxon>
        <taxon>Pseudomonadota</taxon>
        <taxon>Betaproteobacteria</taxon>
        <taxon>Burkholderiales</taxon>
        <taxon>Oxalobacteraceae</taxon>
        <taxon>Telluria group</taxon>
        <taxon>Massilia</taxon>
    </lineage>
</organism>
<reference evidence="2 3" key="1">
    <citation type="submission" date="2017-10" db="EMBL/GenBank/DDBJ databases">
        <title>Massilia psychrophilum sp. nov., a novel purple-pigmented bacterium isolated from Tianshan glacier, Xinjiang Municipality, China.</title>
        <authorList>
            <person name="Wang H."/>
        </authorList>
    </citation>
    <scope>NUCLEOTIDE SEQUENCE [LARGE SCALE GENOMIC DNA]</scope>
    <source>
        <strain evidence="2 3">JCM 30813</strain>
    </source>
</reference>
<dbReference type="Proteomes" id="UP000228593">
    <property type="component" value="Unassembled WGS sequence"/>
</dbReference>
<proteinExistence type="predicted"/>